<proteinExistence type="predicted"/>
<reference evidence="1 2" key="1">
    <citation type="submission" date="2023-05" db="EMBL/GenBank/DDBJ databases">
        <title>B98-5 Cell Line De Novo Hybrid Assembly: An Optical Mapping Approach.</title>
        <authorList>
            <person name="Kananen K."/>
            <person name="Auerbach J.A."/>
            <person name="Kautto E."/>
            <person name="Blachly J.S."/>
        </authorList>
    </citation>
    <scope>NUCLEOTIDE SEQUENCE [LARGE SCALE GENOMIC DNA]</scope>
    <source>
        <strain evidence="1">B95-8</strain>
        <tissue evidence="1">Cell line</tissue>
    </source>
</reference>
<keyword evidence="2" id="KW-1185">Reference proteome</keyword>
<accession>A0ABQ9TZG9</accession>
<dbReference type="Pfam" id="PF00402">
    <property type="entry name" value="Calponin"/>
    <property type="match status" value="1"/>
</dbReference>
<dbReference type="EMBL" id="JASSZA010000017">
    <property type="protein sequence ID" value="KAK2090208.1"/>
    <property type="molecule type" value="Genomic_DNA"/>
</dbReference>
<evidence type="ECO:0000313" key="1">
    <source>
        <dbReference type="EMBL" id="KAK2090208.1"/>
    </source>
</evidence>
<dbReference type="Proteomes" id="UP001266305">
    <property type="component" value="Unassembled WGS sequence"/>
</dbReference>
<comment type="caution">
    <text evidence="1">The sequence shown here is derived from an EMBL/GenBank/DDBJ whole genome shotgun (WGS) entry which is preliminary data.</text>
</comment>
<organism evidence="1 2">
    <name type="scientific">Saguinus oedipus</name>
    <name type="common">Cotton-top tamarin</name>
    <name type="synonym">Oedipomidas oedipus</name>
    <dbReference type="NCBI Taxonomy" id="9490"/>
    <lineage>
        <taxon>Eukaryota</taxon>
        <taxon>Metazoa</taxon>
        <taxon>Chordata</taxon>
        <taxon>Craniata</taxon>
        <taxon>Vertebrata</taxon>
        <taxon>Euteleostomi</taxon>
        <taxon>Mammalia</taxon>
        <taxon>Eutheria</taxon>
        <taxon>Euarchontoglires</taxon>
        <taxon>Primates</taxon>
        <taxon>Haplorrhini</taxon>
        <taxon>Platyrrhini</taxon>
        <taxon>Cebidae</taxon>
        <taxon>Callitrichinae</taxon>
        <taxon>Saguinus</taxon>
    </lineage>
</organism>
<dbReference type="InterPro" id="IPR000557">
    <property type="entry name" value="Calponin_repeat"/>
</dbReference>
<feature type="non-terminal residue" evidence="1">
    <location>
        <position position="1"/>
    </location>
</feature>
<gene>
    <name evidence="1" type="ORF">P7K49_031464</name>
</gene>
<name>A0ABQ9TZG9_SAGOE</name>
<evidence type="ECO:0000313" key="2">
    <source>
        <dbReference type="Proteomes" id="UP001266305"/>
    </source>
</evidence>
<protein>
    <submittedName>
        <fullName evidence="1">Uncharacterized protein</fullName>
    </submittedName>
</protein>
<sequence length="53" mass="5576">TLDGYKQVCQPVGTTAPGTLQYICDKLGTDKCDNSSMSQMGYTQGASQSGQVL</sequence>